<sequence length="561" mass="63157">MLASLFTKLLLTAGCYYFLRLIFNRVILKSPFDDLPGPPSNSWLLGNIPQLFQPKGWAFHDEILRNYGRAIKMRGALGERLFLTFDPRALYHILVKARCLVHKVVLETDPHLISRLGSINALFFGEGLLSTFGQQHKKQRKILNPVFSINHMRDMIPVFHEVTGRLQMVLRKKVENEPQEIDLLHWITRTAVELIGRSGMDYSFDPLVDDTDQHPYSRSVKKLAVLVGGPAGFLAGQYILPFAEKFNCPRIKRFIVEQIPLKPVQDLIQVTDIIHQTSLEIIKTKQEAMTSLYPEIVAEMANKKDIISILMRANAQLSEQDRMSDAEVIGQVSTLVFAAMDTTSSALSRSLYLLATHPGVQERLRTEIKEAQIDGQLSYDQLVSLPYMDAVCRETLRLYPPIPLAPLRTLGRAQKDMILPLSKPIRDANGRELAEIFIPKGTDIVVSIVGSNCNPELWGADAHEWKPDRWLDSLPKTLEEAHMPGIYSHLMTFLGGARACIGFKFAQLEMKVVLSVLLASFKFSPSEKEIVWPMSGIVGPAIEGPDGAVHQKLPLIMSRLH</sequence>
<dbReference type="PANTHER" id="PTHR24305">
    <property type="entry name" value="CYTOCHROME P450"/>
    <property type="match status" value="1"/>
</dbReference>
<dbReference type="Gene3D" id="1.10.630.10">
    <property type="entry name" value="Cytochrome P450"/>
    <property type="match status" value="1"/>
</dbReference>
<evidence type="ECO:0000256" key="12">
    <source>
        <dbReference type="ARBA" id="ARBA00023136"/>
    </source>
</evidence>
<keyword evidence="12" id="KW-0472">Membrane</keyword>
<keyword evidence="7 13" id="KW-0479">Metal-binding</keyword>
<evidence type="ECO:0000313" key="14">
    <source>
        <dbReference type="EMBL" id="KAJ3576499.1"/>
    </source>
</evidence>
<protein>
    <recommendedName>
        <fullName evidence="16">Cytochrome P450</fullName>
    </recommendedName>
</protein>
<evidence type="ECO:0000256" key="10">
    <source>
        <dbReference type="ARBA" id="ARBA00023004"/>
    </source>
</evidence>
<evidence type="ECO:0000256" key="1">
    <source>
        <dbReference type="ARBA" id="ARBA00001971"/>
    </source>
</evidence>
<accession>A0AAD5W201</accession>
<keyword evidence="5 13" id="KW-0349">Heme</keyword>
<reference evidence="14" key="1">
    <citation type="submission" date="2022-07" db="EMBL/GenBank/DDBJ databases">
        <title>Genome Sequence of Leucocoprinus birnbaumii.</title>
        <authorList>
            <person name="Buettner E."/>
        </authorList>
    </citation>
    <scope>NUCLEOTIDE SEQUENCE</scope>
    <source>
        <strain evidence="14">VT141</strain>
    </source>
</reference>
<keyword evidence="15" id="KW-1185">Reference proteome</keyword>
<dbReference type="SUPFAM" id="SSF48264">
    <property type="entry name" value="Cytochrome P450"/>
    <property type="match status" value="1"/>
</dbReference>
<evidence type="ECO:0000256" key="7">
    <source>
        <dbReference type="ARBA" id="ARBA00022723"/>
    </source>
</evidence>
<comment type="pathway">
    <text evidence="3">Secondary metabolite biosynthesis; terpenoid biosynthesis.</text>
</comment>
<evidence type="ECO:0000256" key="5">
    <source>
        <dbReference type="ARBA" id="ARBA00022617"/>
    </source>
</evidence>
<evidence type="ECO:0000256" key="13">
    <source>
        <dbReference type="PIRSR" id="PIRSR602401-1"/>
    </source>
</evidence>
<dbReference type="InterPro" id="IPR050121">
    <property type="entry name" value="Cytochrome_P450_monoxygenase"/>
</dbReference>
<name>A0AAD5W201_9AGAR</name>
<proteinExistence type="inferred from homology"/>
<dbReference type="GO" id="GO:0016020">
    <property type="term" value="C:membrane"/>
    <property type="evidence" value="ECO:0007669"/>
    <property type="project" value="UniProtKB-SubCell"/>
</dbReference>
<dbReference type="GO" id="GO:0004497">
    <property type="term" value="F:monooxygenase activity"/>
    <property type="evidence" value="ECO:0007669"/>
    <property type="project" value="UniProtKB-KW"/>
</dbReference>
<dbReference type="AlphaFoldDB" id="A0AAD5W201"/>
<keyword evidence="6" id="KW-0812">Transmembrane</keyword>
<keyword evidence="9" id="KW-0560">Oxidoreductase</keyword>
<dbReference type="GO" id="GO:0016705">
    <property type="term" value="F:oxidoreductase activity, acting on paired donors, with incorporation or reduction of molecular oxygen"/>
    <property type="evidence" value="ECO:0007669"/>
    <property type="project" value="InterPro"/>
</dbReference>
<evidence type="ECO:0000313" key="15">
    <source>
        <dbReference type="Proteomes" id="UP001213000"/>
    </source>
</evidence>
<evidence type="ECO:0000256" key="4">
    <source>
        <dbReference type="ARBA" id="ARBA00010617"/>
    </source>
</evidence>
<dbReference type="GO" id="GO:0020037">
    <property type="term" value="F:heme binding"/>
    <property type="evidence" value="ECO:0007669"/>
    <property type="project" value="InterPro"/>
</dbReference>
<comment type="caution">
    <text evidence="14">The sequence shown here is derived from an EMBL/GenBank/DDBJ whole genome shotgun (WGS) entry which is preliminary data.</text>
</comment>
<comment type="cofactor">
    <cofactor evidence="1 13">
        <name>heme</name>
        <dbReference type="ChEBI" id="CHEBI:30413"/>
    </cofactor>
</comment>
<keyword evidence="8" id="KW-1133">Transmembrane helix</keyword>
<evidence type="ECO:0000256" key="8">
    <source>
        <dbReference type="ARBA" id="ARBA00022989"/>
    </source>
</evidence>
<dbReference type="InterPro" id="IPR002401">
    <property type="entry name" value="Cyt_P450_E_grp-I"/>
</dbReference>
<dbReference type="InterPro" id="IPR001128">
    <property type="entry name" value="Cyt_P450"/>
</dbReference>
<evidence type="ECO:0008006" key="16">
    <source>
        <dbReference type="Google" id="ProtNLM"/>
    </source>
</evidence>
<dbReference type="EMBL" id="JANIEX010000010">
    <property type="protein sequence ID" value="KAJ3576499.1"/>
    <property type="molecule type" value="Genomic_DNA"/>
</dbReference>
<dbReference type="CDD" id="cd11069">
    <property type="entry name" value="CYP_FUM15-like"/>
    <property type="match status" value="1"/>
</dbReference>
<evidence type="ECO:0000256" key="6">
    <source>
        <dbReference type="ARBA" id="ARBA00022692"/>
    </source>
</evidence>
<dbReference type="InterPro" id="IPR036396">
    <property type="entry name" value="Cyt_P450_sf"/>
</dbReference>
<organism evidence="14 15">
    <name type="scientific">Leucocoprinus birnbaumii</name>
    <dbReference type="NCBI Taxonomy" id="56174"/>
    <lineage>
        <taxon>Eukaryota</taxon>
        <taxon>Fungi</taxon>
        <taxon>Dikarya</taxon>
        <taxon>Basidiomycota</taxon>
        <taxon>Agaricomycotina</taxon>
        <taxon>Agaricomycetes</taxon>
        <taxon>Agaricomycetidae</taxon>
        <taxon>Agaricales</taxon>
        <taxon>Agaricineae</taxon>
        <taxon>Agaricaceae</taxon>
        <taxon>Leucocoprinus</taxon>
    </lineage>
</organism>
<keyword evidence="11" id="KW-0503">Monooxygenase</keyword>
<evidence type="ECO:0000256" key="11">
    <source>
        <dbReference type="ARBA" id="ARBA00023033"/>
    </source>
</evidence>
<dbReference type="Pfam" id="PF00067">
    <property type="entry name" value="p450"/>
    <property type="match status" value="1"/>
</dbReference>
<comment type="subcellular location">
    <subcellularLocation>
        <location evidence="2">Membrane</location>
    </subcellularLocation>
</comment>
<dbReference type="PRINTS" id="PR00463">
    <property type="entry name" value="EP450I"/>
</dbReference>
<feature type="binding site" description="axial binding residue" evidence="13">
    <location>
        <position position="500"/>
    </location>
    <ligand>
        <name>heme</name>
        <dbReference type="ChEBI" id="CHEBI:30413"/>
    </ligand>
    <ligandPart>
        <name>Fe</name>
        <dbReference type="ChEBI" id="CHEBI:18248"/>
    </ligandPart>
</feature>
<evidence type="ECO:0000256" key="2">
    <source>
        <dbReference type="ARBA" id="ARBA00004370"/>
    </source>
</evidence>
<dbReference type="PRINTS" id="PR00385">
    <property type="entry name" value="P450"/>
</dbReference>
<keyword evidence="10 13" id="KW-0408">Iron</keyword>
<evidence type="ECO:0000256" key="9">
    <source>
        <dbReference type="ARBA" id="ARBA00023002"/>
    </source>
</evidence>
<dbReference type="GO" id="GO:0005506">
    <property type="term" value="F:iron ion binding"/>
    <property type="evidence" value="ECO:0007669"/>
    <property type="project" value="InterPro"/>
</dbReference>
<dbReference type="Proteomes" id="UP001213000">
    <property type="component" value="Unassembled WGS sequence"/>
</dbReference>
<comment type="similarity">
    <text evidence="4">Belongs to the cytochrome P450 family.</text>
</comment>
<dbReference type="PANTHER" id="PTHR24305:SF166">
    <property type="entry name" value="CYTOCHROME P450 12A4, MITOCHONDRIAL-RELATED"/>
    <property type="match status" value="1"/>
</dbReference>
<gene>
    <name evidence="14" type="ORF">NP233_g382</name>
</gene>
<evidence type="ECO:0000256" key="3">
    <source>
        <dbReference type="ARBA" id="ARBA00004721"/>
    </source>
</evidence>